<sequence length="453" mass="52015">MDIKEILKLADELILAKTGKHLDYLQEAILRGTVQGQTYTQIAEETYMSEGHVKDVGSEIWKIFSERMGKDITKSNFKAILNKENISEFSNQIFAGDNVTINNINICPELSTNTTKQTTPTPKQLHLELGDAPEIFNFYGRESETTTLQQWITEHRCRLIALLGISGMGKTALAIRLIDSIKSQFDYIIYRRLRFSPTPEATFTNLLQIFSDKDTPQSQETQLSQLLNYLRQYRCLIVLDDVQMLFNSQQLAGQYKSGCEDYQQFFQLIGEVSHHSCVMLISSEKPRDLAKHEKENHLVRSFVLQGLGVAAEEILRDQNLCDEANWQTLIDTYQGNPLWLKLTAIMIQELCGGRVAEFWQYDTLILDESLQDHLDRQFHRITQPEENIMMQLANESHPVTLPQLCQTSQLSAAAVLQAMQSLMRRFFVEKKEGEDGTFFVLNPVLRQYVKNRG</sequence>
<proteinExistence type="predicted"/>
<keyword evidence="3" id="KW-0067">ATP-binding</keyword>
<dbReference type="GO" id="GO:0005524">
    <property type="term" value="F:ATP binding"/>
    <property type="evidence" value="ECO:0007669"/>
    <property type="project" value="UniProtKB-KW"/>
</dbReference>
<dbReference type="SUPFAM" id="SSF52540">
    <property type="entry name" value="P-loop containing nucleoside triphosphate hydrolases"/>
    <property type="match status" value="1"/>
</dbReference>
<dbReference type="Pfam" id="PF00931">
    <property type="entry name" value="NB-ARC"/>
    <property type="match status" value="1"/>
</dbReference>
<dbReference type="InterPro" id="IPR002182">
    <property type="entry name" value="NB-ARC"/>
</dbReference>
<dbReference type="AlphaFoldDB" id="A0A7C3ZK09"/>
<comment type="caution">
    <text evidence="3">The sequence shown here is derived from an EMBL/GenBank/DDBJ whole genome shotgun (WGS) entry which is preliminary data.</text>
</comment>
<dbReference type="GO" id="GO:0016887">
    <property type="term" value="F:ATP hydrolysis activity"/>
    <property type="evidence" value="ECO:0007669"/>
    <property type="project" value="InterPro"/>
</dbReference>
<reference evidence="3" key="1">
    <citation type="journal article" date="2020" name="mSystems">
        <title>Genome- and Community-Level Interaction Insights into Carbon Utilization and Element Cycling Functions of Hydrothermarchaeota in Hydrothermal Sediment.</title>
        <authorList>
            <person name="Zhou Z."/>
            <person name="Liu Y."/>
            <person name="Xu W."/>
            <person name="Pan J."/>
            <person name="Luo Z.H."/>
            <person name="Li M."/>
        </authorList>
    </citation>
    <scope>NUCLEOTIDE SEQUENCE [LARGE SCALE GENOMIC DNA]</scope>
    <source>
        <strain evidence="3">SpSt-374</strain>
    </source>
</reference>
<dbReference type="Gene3D" id="3.40.50.300">
    <property type="entry name" value="P-loop containing nucleotide triphosphate hydrolases"/>
    <property type="match status" value="1"/>
</dbReference>
<dbReference type="InterPro" id="IPR027417">
    <property type="entry name" value="P-loop_NTPase"/>
</dbReference>
<name>A0A7C3ZK09_9CYAN</name>
<dbReference type="PRINTS" id="PR00364">
    <property type="entry name" value="DISEASERSIST"/>
</dbReference>
<gene>
    <name evidence="3" type="ORF">ENR15_10965</name>
</gene>
<accession>A0A7C3ZK09</accession>
<feature type="domain" description="vWA-MoxR associated protein N-terminal HTH" evidence="2">
    <location>
        <begin position="1"/>
        <end position="83"/>
    </location>
</feature>
<evidence type="ECO:0000259" key="2">
    <source>
        <dbReference type="Pfam" id="PF26355"/>
    </source>
</evidence>
<protein>
    <submittedName>
        <fullName evidence="3">ATP-binding protein</fullName>
    </submittedName>
</protein>
<dbReference type="PANTHER" id="PTHR47691">
    <property type="entry name" value="REGULATOR-RELATED"/>
    <property type="match status" value="1"/>
</dbReference>
<evidence type="ECO:0000313" key="3">
    <source>
        <dbReference type="EMBL" id="HGG01143.1"/>
    </source>
</evidence>
<keyword evidence="3" id="KW-0547">Nucleotide-binding</keyword>
<dbReference type="EMBL" id="DSPX01000110">
    <property type="protein sequence ID" value="HGG01143.1"/>
    <property type="molecule type" value="Genomic_DNA"/>
</dbReference>
<dbReference type="Pfam" id="PF26355">
    <property type="entry name" value="HTH_VMAP-M9"/>
    <property type="match status" value="1"/>
</dbReference>
<organism evidence="3">
    <name type="scientific">Planktothricoides sp. SpSt-374</name>
    <dbReference type="NCBI Taxonomy" id="2282167"/>
    <lineage>
        <taxon>Bacteria</taxon>
        <taxon>Bacillati</taxon>
        <taxon>Cyanobacteriota</taxon>
        <taxon>Cyanophyceae</taxon>
        <taxon>Oscillatoriophycideae</taxon>
        <taxon>Oscillatoriales</taxon>
        <taxon>Oscillatoriaceae</taxon>
        <taxon>Planktothricoides</taxon>
    </lineage>
</organism>
<feature type="domain" description="NB-ARC" evidence="1">
    <location>
        <begin position="144"/>
        <end position="242"/>
    </location>
</feature>
<dbReference type="PANTHER" id="PTHR47691:SF3">
    <property type="entry name" value="HTH-TYPE TRANSCRIPTIONAL REGULATOR RV0890C-RELATED"/>
    <property type="match status" value="1"/>
</dbReference>
<evidence type="ECO:0000259" key="1">
    <source>
        <dbReference type="Pfam" id="PF00931"/>
    </source>
</evidence>
<dbReference type="InterPro" id="IPR058651">
    <property type="entry name" value="HTH_VMAP-M9"/>
</dbReference>